<evidence type="ECO:0000313" key="2">
    <source>
        <dbReference type="Proteomes" id="UP001139319"/>
    </source>
</evidence>
<comment type="caution">
    <text evidence="1">The sequence shown here is derived from an EMBL/GenBank/DDBJ whole genome shotgun (WGS) entry which is preliminary data.</text>
</comment>
<gene>
    <name evidence="1" type="ORF">M6D89_04225</name>
</gene>
<proteinExistence type="predicted"/>
<keyword evidence="2" id="KW-1185">Reference proteome</keyword>
<organism evidence="1 2">
    <name type="scientific">Gilvimarinus xylanilyticus</name>
    <dbReference type="NCBI Taxonomy" id="2944139"/>
    <lineage>
        <taxon>Bacteria</taxon>
        <taxon>Pseudomonadati</taxon>
        <taxon>Pseudomonadota</taxon>
        <taxon>Gammaproteobacteria</taxon>
        <taxon>Cellvibrionales</taxon>
        <taxon>Cellvibrionaceae</taxon>
        <taxon>Gilvimarinus</taxon>
    </lineage>
</organism>
<name>A0A9X2HXR9_9GAMM</name>
<dbReference type="EMBL" id="JAMFTH010000001">
    <property type="protein sequence ID" value="MCP8898501.1"/>
    <property type="molecule type" value="Genomic_DNA"/>
</dbReference>
<reference evidence="1" key="1">
    <citation type="submission" date="2022-05" db="EMBL/GenBank/DDBJ databases">
        <authorList>
            <person name="Sun H.-N."/>
        </authorList>
    </citation>
    <scope>NUCLEOTIDE SEQUENCE</scope>
    <source>
        <strain evidence="1">HB14</strain>
    </source>
</reference>
<evidence type="ECO:0000313" key="1">
    <source>
        <dbReference type="EMBL" id="MCP8898501.1"/>
    </source>
</evidence>
<dbReference type="RefSeq" id="WP_253966777.1">
    <property type="nucleotide sequence ID" value="NZ_JAMFTH010000001.1"/>
</dbReference>
<protein>
    <submittedName>
        <fullName evidence="1">Uncharacterized protein</fullName>
    </submittedName>
</protein>
<dbReference type="Proteomes" id="UP001139319">
    <property type="component" value="Unassembled WGS sequence"/>
</dbReference>
<reference evidence="1" key="2">
    <citation type="submission" date="2023-01" db="EMBL/GenBank/DDBJ databases">
        <title>Gilvimarinus xylanilyticus HB14 isolated from Caulerpa lentillifera aquaculture base in Hainan, China.</title>
        <authorList>
            <person name="Zhang Y.-J."/>
        </authorList>
    </citation>
    <scope>NUCLEOTIDE SEQUENCE</scope>
    <source>
        <strain evidence="1">HB14</strain>
    </source>
</reference>
<accession>A0A9X2HXR9</accession>
<sequence>MQSPARCRALVQRLRREAHGALNSADWREAISFLGTACESIELLLERERIASADVNYYLQLSLELIYACRKSDYAIQTDVLIERVKRCLEPHYSLEDSHRMLKPLIDVSFSPLAEVDGWMQTIQAMNERSYRVLH</sequence>
<dbReference type="AlphaFoldDB" id="A0A9X2HXR9"/>